<name>A0A8H4QKK9_9HELO</name>
<dbReference type="PANTHER" id="PTHR39463:SF1">
    <property type="entry name" value="MEDUSA"/>
    <property type="match status" value="1"/>
</dbReference>
<dbReference type="GO" id="GO:0005634">
    <property type="term" value="C:nucleus"/>
    <property type="evidence" value="ECO:0007669"/>
    <property type="project" value="TreeGrafter"/>
</dbReference>
<feature type="domain" description="DUF7082" evidence="2">
    <location>
        <begin position="627"/>
        <end position="780"/>
    </location>
</feature>
<sequence>MAQEGHFAQENSRILVQTDQTGVTACCEYCLSVSALHLPLPLVALQSSICLRSPTSSTISHVNNSTTAATSRTAVSPPRKLADETPAHDASPPLPLMPIAAAQHPAPVPAPAHPQNRIPENLHRTLASKRFRLSSVAANHRNQVANQPSLGAASFNHSLGVTKFRSSAISRQHELSGGPWFFGFRLSSSAVRCAFAQHDDWRLSARYAAPWTPPSHWRPIILDESYPSPESAALHEEGYEGALVARADSPKERLSMSAYGKPAAPQLHGYEAGRTYSEGSYPYATSSYGSQPPSSSTTPNFPHATQLTPMTFPSTHARPSYDDQSGPYLNVGSTPIPQVTSYSPQRGSSDTKIYVSITSLYELMTSNTPIFFLLFGHKKCEASLAKATQQGGVCQYTVSTEIPEFSATSWSSSEVPIEMFMESGDGDVIAKVSVGNFTYVSGAQSGDTTQDRKRKVSAESAELMKSPVKRTSAQLLRPKEEYGAYGYSAADATPQYAPTFIQPNHSSYPSVAPHQYNRSISSYPAQGLSRQIGYGYSSSSTASPPSLKAQSPQVGSWGGPYGSMVRSPGLTSNGGVPRLQSLPSPASAANPPLIRTSTIQNTPSPASTPHGGHPGSHFNAYALYPHKAKLEIQGDLDAMAQNWSEEEWDSKRRLVHFRRSQAGSTITTTFQPVSVDERPPNSVCISCIYWEEKQECFVTSVDTIYLLEQLVAARFTVEEKNRIRRNLEGFRPLTVSKGKSDSEEFFKVIMAFPTPKPRNIEKDVKVFHWKDLASALKKIIGKYVICEPIVNTAASTCASDTSQRNRLCHREFICRHVVRK</sequence>
<evidence type="ECO:0000313" key="3">
    <source>
        <dbReference type="EMBL" id="KAF4612609.1"/>
    </source>
</evidence>
<comment type="caution">
    <text evidence="3">The sequence shown here is derived from an EMBL/GenBank/DDBJ whole genome shotgun (WGS) entry which is preliminary data.</text>
</comment>
<feature type="compositionally biased region" description="Low complexity" evidence="1">
    <location>
        <begin position="537"/>
        <end position="546"/>
    </location>
</feature>
<gene>
    <name evidence="3" type="ORF">G7Y89_g15570</name>
</gene>
<proteinExistence type="predicted"/>
<accession>A0A8H4QKK9</accession>
<organism evidence="3 4">
    <name type="scientific">Cudoniella acicularis</name>
    <dbReference type="NCBI Taxonomy" id="354080"/>
    <lineage>
        <taxon>Eukaryota</taxon>
        <taxon>Fungi</taxon>
        <taxon>Dikarya</taxon>
        <taxon>Ascomycota</taxon>
        <taxon>Pezizomycotina</taxon>
        <taxon>Leotiomycetes</taxon>
        <taxon>Helotiales</taxon>
        <taxon>Tricladiaceae</taxon>
        <taxon>Cudoniella</taxon>
    </lineage>
</organism>
<feature type="region of interest" description="Disordered" evidence="1">
    <location>
        <begin position="536"/>
        <end position="591"/>
    </location>
</feature>
<keyword evidence="4" id="KW-1185">Reference proteome</keyword>
<dbReference type="EMBL" id="JAAMPI010002499">
    <property type="protein sequence ID" value="KAF4612609.1"/>
    <property type="molecule type" value="Genomic_DNA"/>
</dbReference>
<feature type="compositionally biased region" description="Low complexity" evidence="1">
    <location>
        <begin position="65"/>
        <end position="76"/>
    </location>
</feature>
<reference evidence="3 4" key="1">
    <citation type="submission" date="2020-03" db="EMBL/GenBank/DDBJ databases">
        <title>Draft Genome Sequence of Cudoniella acicularis.</title>
        <authorList>
            <person name="Buettner E."/>
            <person name="Kellner H."/>
        </authorList>
    </citation>
    <scope>NUCLEOTIDE SEQUENCE [LARGE SCALE GENOMIC DNA]</scope>
    <source>
        <strain evidence="3 4">DSM 108380</strain>
    </source>
</reference>
<dbReference type="AlphaFoldDB" id="A0A8H4QKK9"/>
<dbReference type="OrthoDB" id="1751210at2759"/>
<evidence type="ECO:0000313" key="4">
    <source>
        <dbReference type="Proteomes" id="UP000566819"/>
    </source>
</evidence>
<evidence type="ECO:0000259" key="2">
    <source>
        <dbReference type="Pfam" id="PF23305"/>
    </source>
</evidence>
<protein>
    <recommendedName>
        <fullName evidence="2">DUF7082 domain-containing protein</fullName>
    </recommendedName>
</protein>
<feature type="compositionally biased region" description="Polar residues" evidence="1">
    <location>
        <begin position="596"/>
        <end position="607"/>
    </location>
</feature>
<dbReference type="PANTHER" id="PTHR39463">
    <property type="entry name" value="MEDUSA"/>
    <property type="match status" value="1"/>
</dbReference>
<feature type="region of interest" description="Disordered" evidence="1">
    <location>
        <begin position="56"/>
        <end position="90"/>
    </location>
</feature>
<dbReference type="Pfam" id="PF23305">
    <property type="entry name" value="DUF7082"/>
    <property type="match status" value="1"/>
</dbReference>
<dbReference type="InterPro" id="IPR055509">
    <property type="entry name" value="DUF7082"/>
</dbReference>
<feature type="compositionally biased region" description="Low complexity" evidence="1">
    <location>
        <begin position="577"/>
        <end position="591"/>
    </location>
</feature>
<evidence type="ECO:0000256" key="1">
    <source>
        <dbReference type="SAM" id="MobiDB-lite"/>
    </source>
</evidence>
<feature type="compositionally biased region" description="Low complexity" evidence="1">
    <location>
        <begin position="285"/>
        <end position="299"/>
    </location>
</feature>
<feature type="region of interest" description="Disordered" evidence="1">
    <location>
        <begin position="596"/>
        <end position="615"/>
    </location>
</feature>
<feature type="region of interest" description="Disordered" evidence="1">
    <location>
        <begin position="283"/>
        <end position="302"/>
    </location>
</feature>
<dbReference type="Proteomes" id="UP000566819">
    <property type="component" value="Unassembled WGS sequence"/>
</dbReference>